<keyword evidence="2 8" id="KW-0226">DNA condensation</keyword>
<evidence type="ECO:0000256" key="5">
    <source>
        <dbReference type="ARBA" id="ARBA00034682"/>
    </source>
</evidence>
<dbReference type="Pfam" id="PF04661">
    <property type="entry name" value="Pox_I3"/>
    <property type="match status" value="1"/>
</dbReference>
<reference evidence="11" key="3">
    <citation type="submission" date="2018-08" db="EMBL/GenBank/DDBJ databases">
        <authorList>
            <person name="Ferrada E.E."/>
            <person name="Latorre B.A."/>
        </authorList>
    </citation>
    <scope>NUCLEOTIDE SEQUENCE</scope>
    <source>
        <strain evidence="11">NSW</strain>
    </source>
</reference>
<evidence type="ECO:0000256" key="3">
    <source>
        <dbReference type="ARBA" id="ARBA00023125"/>
    </source>
</evidence>
<feature type="region of interest" description="Disordered" evidence="9">
    <location>
        <begin position="1"/>
        <end position="21"/>
    </location>
</feature>
<evidence type="ECO:0000313" key="12">
    <source>
        <dbReference type="Proteomes" id="UP000318014"/>
    </source>
</evidence>
<dbReference type="GO" id="GO:0003697">
    <property type="term" value="F:single-stranded DNA binding"/>
    <property type="evidence" value="ECO:0007669"/>
    <property type="project" value="UniProtKB-UniRule"/>
</dbReference>
<evidence type="ECO:0000313" key="11">
    <source>
        <dbReference type="EMBL" id="ATX75060.1"/>
    </source>
</evidence>
<keyword evidence="3 8" id="KW-0238">DNA-binding</keyword>
<keyword evidence="4 8" id="KW-1035">Host cytoplasm</keyword>
<organism evidence="10 13">
    <name type="scientific">Eastern grey kangaroopox virus</name>
    <dbReference type="NCBI Taxonomy" id="2042482"/>
    <lineage>
        <taxon>Viruses</taxon>
        <taxon>Varidnaviria</taxon>
        <taxon>Bamfordvirae</taxon>
        <taxon>Nucleocytoviricota</taxon>
        <taxon>Pokkesviricetes</taxon>
        <taxon>Chitovirales</taxon>
        <taxon>Poxviridae</taxon>
        <taxon>Chordopoxvirinae</taxon>
        <taxon>Macropopoxvirus</taxon>
        <taxon>Macropopoxvirus mgiganteuspox</taxon>
        <taxon>Eastern kangaroopox virus</taxon>
    </lineage>
</organism>
<dbReference type="Proteomes" id="UP000318014">
    <property type="component" value="Genome"/>
</dbReference>
<dbReference type="EMBL" id="MF467281">
    <property type="protein sequence ID" value="ATI21153.1"/>
    <property type="molecule type" value="Genomic_DNA"/>
</dbReference>
<reference evidence="11 12" key="1">
    <citation type="journal article" date="2017" name="Sci. Rep.">
        <title>Molecular and microscopic characterization of a novel Eastern grey kangaroopox virus genome directly from a clinical sample.</title>
        <authorList>
            <person name="Sarker S."/>
            <person name="Roberts H.K."/>
            <person name="Tidd N."/>
            <person name="Ault S."/>
            <person name="Ladmore G."/>
            <person name="Peters A."/>
            <person name="Forwood J.K."/>
            <person name="Helbig K."/>
            <person name="Raidal S.R."/>
        </authorList>
    </citation>
    <scope>NUCLEOTIDE SEQUENCE [LARGE SCALE GENOMIC DNA]</scope>
    <source>
        <strain evidence="11 12">NSW</strain>
    </source>
</reference>
<comment type="similarity">
    <text evidence="6 8">Belongs to the orthopoxvirus OPG079 family.</text>
</comment>
<dbReference type="GO" id="GO:0030430">
    <property type="term" value="C:host cell cytoplasm"/>
    <property type="evidence" value="ECO:0007669"/>
    <property type="project" value="UniProtKB-SubCell"/>
</dbReference>
<dbReference type="PIRSF" id="PIRSF003767">
    <property type="entry name" value="VAC_I3L"/>
    <property type="match status" value="1"/>
</dbReference>
<evidence type="ECO:0000256" key="9">
    <source>
        <dbReference type="SAM" id="MobiDB-lite"/>
    </source>
</evidence>
<evidence type="ECO:0000256" key="8">
    <source>
        <dbReference type="PIRNR" id="PIRNR003767"/>
    </source>
</evidence>
<sequence length="294" mass="32222">MNRKAPVAPAKNISASRKPINTAPLATSEVVADDEDAPRQVPAAGSPVRRSIEYARAMCKSTETMVRSVTLVPSQFPGCMGINMTLEPELKARMVSPLIMVEGEVKVYKSKMDAYSRGGGTSFFIKVRPKSASPMLYQLIENVYRCVAAMSRGPAALSPPVDIDTVEENTFKDGHIYINKYNLGLLEYTGGPDERSVTIPIADEIENLSKKESQIAHVILTPVTFYRTSGACKITFALKKMSMERVCKTVVVGPSGDLIEVVMTEDEESGRRLGLLDEDDELAREQPQPTLFSV</sequence>
<keyword evidence="1" id="KW-0244">Early protein</keyword>
<dbReference type="EMBL" id="MF661791">
    <property type="protein sequence ID" value="ATX75060.1"/>
    <property type="molecule type" value="Genomic_DNA"/>
</dbReference>
<dbReference type="GO" id="GO:0030261">
    <property type="term" value="P:chromosome condensation"/>
    <property type="evidence" value="ECO:0007669"/>
    <property type="project" value="UniProtKB-UniRule"/>
</dbReference>
<evidence type="ECO:0000256" key="6">
    <source>
        <dbReference type="ARBA" id="ARBA00034757"/>
    </source>
</evidence>
<evidence type="ECO:0000256" key="1">
    <source>
        <dbReference type="ARBA" id="ARBA00022518"/>
    </source>
</evidence>
<comment type="subunit">
    <text evidence="8">Homoomultimer. Interacts with the small subunit of ribonucleotide reductase.</text>
</comment>
<evidence type="ECO:0000313" key="13">
    <source>
        <dbReference type="Proteomes" id="UP000318205"/>
    </source>
</evidence>
<dbReference type="Proteomes" id="UP000318205">
    <property type="component" value="Segment"/>
</dbReference>
<dbReference type="InterPro" id="IPR006754">
    <property type="entry name" value="Poxvirus_I3_ssDNA-bd"/>
</dbReference>
<gene>
    <name evidence="11" type="ORF">EKPV-NSW-ORF070</name>
</gene>
<reference evidence="10 13" key="2">
    <citation type="journal article" date="2017" name="Virus Res.">
        <title>Complete genomic characterisation of two novel poxviruses (WKPV and EKPV) from western and eastern grey kangaroos.</title>
        <authorList>
            <person name="Bennett M."/>
            <person name="Tu S.L."/>
            <person name="Upton C."/>
            <person name="McArtor C."/>
            <person name="Gillett A."/>
            <person name="Laird T."/>
            <person name="O'Dea M."/>
        </authorList>
    </citation>
    <scope>NUCLEOTIDE SEQUENCE [LARGE SCALE GENOMIC DNA]</scope>
    <source>
        <strain evidence="10">Sunshine Coast</strain>
    </source>
</reference>
<evidence type="ECO:0000256" key="4">
    <source>
        <dbReference type="ARBA" id="ARBA00023200"/>
    </source>
</evidence>
<accession>A0A2C9DT20</accession>
<comment type="subcellular location">
    <subcellularLocation>
        <location evidence="8">Host cytoplasm</location>
    </subcellularLocation>
    <text evidence="8">Localizes in cytoplasmic virus factories, where it is associated with viral DNA.</text>
</comment>
<comment type="function">
    <text evidence="5">Plays an essential role in viral DNA replication. Binds to ssDNA with high affinity and localizes to cytoplasmic factories where nascent viral genomes accumulate. May disrupt loops, hairpins and other secondary structures present on ssDNA to reduce and eliminate pausing of viral DNA polymerase at specific sites during elongation.</text>
</comment>
<evidence type="ECO:0000256" key="2">
    <source>
        <dbReference type="ARBA" id="ARBA00023067"/>
    </source>
</evidence>
<name>A0A2C9DT20_9POXV</name>
<protein>
    <recommendedName>
        <fullName evidence="7 8">Protein OPG079</fullName>
    </recommendedName>
</protein>
<evidence type="ECO:0000313" key="10">
    <source>
        <dbReference type="EMBL" id="ATI21153.1"/>
    </source>
</evidence>
<proteinExistence type="inferred from homology"/>
<keyword evidence="13" id="KW-1185">Reference proteome</keyword>
<evidence type="ECO:0000256" key="7">
    <source>
        <dbReference type="ARBA" id="ARBA00034817"/>
    </source>
</evidence>